<dbReference type="SUPFAM" id="SSF47240">
    <property type="entry name" value="Ferritin-like"/>
    <property type="match status" value="1"/>
</dbReference>
<accession>A0A9D2BXV0</accession>
<sequence>MDSKNGFTLTNRDYVLRAWQNSTELVRDYQSYAQELEGDDRQLAKLFSEFAEEEAVHAAKLLELLRGYEK</sequence>
<reference evidence="2" key="2">
    <citation type="submission" date="2021-04" db="EMBL/GenBank/DDBJ databases">
        <authorList>
            <person name="Gilroy R."/>
        </authorList>
    </citation>
    <scope>NUCLEOTIDE SEQUENCE</scope>
    <source>
        <strain evidence="2">ChiBcec16_6824</strain>
    </source>
</reference>
<name>A0A9D2BXV0_9FIRM</name>
<dbReference type="Gene3D" id="1.20.1260.10">
    <property type="match status" value="1"/>
</dbReference>
<dbReference type="EMBL" id="DXDX01000124">
    <property type="protein sequence ID" value="HIY21586.1"/>
    <property type="molecule type" value="Genomic_DNA"/>
</dbReference>
<proteinExistence type="predicted"/>
<dbReference type="GO" id="GO:0016491">
    <property type="term" value="F:oxidoreductase activity"/>
    <property type="evidence" value="ECO:0007669"/>
    <property type="project" value="InterPro"/>
</dbReference>
<feature type="domain" description="Rubrerythrin diiron-binding" evidence="1">
    <location>
        <begin position="27"/>
        <end position="68"/>
    </location>
</feature>
<dbReference type="InterPro" id="IPR009078">
    <property type="entry name" value="Ferritin-like_SF"/>
</dbReference>
<dbReference type="Proteomes" id="UP000823868">
    <property type="component" value="Unassembled WGS sequence"/>
</dbReference>
<evidence type="ECO:0000259" key="1">
    <source>
        <dbReference type="Pfam" id="PF02915"/>
    </source>
</evidence>
<organism evidence="2 3">
    <name type="scientific">Candidatus Flavonifractor merdigallinarum</name>
    <dbReference type="NCBI Taxonomy" id="2838589"/>
    <lineage>
        <taxon>Bacteria</taxon>
        <taxon>Bacillati</taxon>
        <taxon>Bacillota</taxon>
        <taxon>Clostridia</taxon>
        <taxon>Eubacteriales</taxon>
        <taxon>Oscillospiraceae</taxon>
        <taxon>Flavonifractor</taxon>
    </lineage>
</organism>
<evidence type="ECO:0000313" key="3">
    <source>
        <dbReference type="Proteomes" id="UP000823868"/>
    </source>
</evidence>
<reference evidence="2" key="1">
    <citation type="journal article" date="2021" name="PeerJ">
        <title>Extensive microbial diversity within the chicken gut microbiome revealed by metagenomics and culture.</title>
        <authorList>
            <person name="Gilroy R."/>
            <person name="Ravi A."/>
            <person name="Getino M."/>
            <person name="Pursley I."/>
            <person name="Horton D.L."/>
            <person name="Alikhan N.F."/>
            <person name="Baker D."/>
            <person name="Gharbi K."/>
            <person name="Hall N."/>
            <person name="Watson M."/>
            <person name="Adriaenssens E.M."/>
            <person name="Foster-Nyarko E."/>
            <person name="Jarju S."/>
            <person name="Secka A."/>
            <person name="Antonio M."/>
            <person name="Oren A."/>
            <person name="Chaudhuri R.R."/>
            <person name="La Ragione R."/>
            <person name="Hildebrand F."/>
            <person name="Pallen M.J."/>
        </authorList>
    </citation>
    <scope>NUCLEOTIDE SEQUENCE</scope>
    <source>
        <strain evidence="2">ChiBcec16_6824</strain>
    </source>
</reference>
<dbReference type="GO" id="GO:0046872">
    <property type="term" value="F:metal ion binding"/>
    <property type="evidence" value="ECO:0007669"/>
    <property type="project" value="InterPro"/>
</dbReference>
<evidence type="ECO:0000313" key="2">
    <source>
        <dbReference type="EMBL" id="HIY21586.1"/>
    </source>
</evidence>
<dbReference type="InterPro" id="IPR003251">
    <property type="entry name" value="Rr_diiron-bd_dom"/>
</dbReference>
<dbReference type="Pfam" id="PF02915">
    <property type="entry name" value="Rubrerythrin"/>
    <property type="match status" value="1"/>
</dbReference>
<gene>
    <name evidence="2" type="ORF">H9841_06780</name>
</gene>
<dbReference type="AlphaFoldDB" id="A0A9D2BXV0"/>
<comment type="caution">
    <text evidence="2">The sequence shown here is derived from an EMBL/GenBank/DDBJ whole genome shotgun (WGS) entry which is preliminary data.</text>
</comment>
<dbReference type="InterPro" id="IPR012347">
    <property type="entry name" value="Ferritin-like"/>
</dbReference>
<protein>
    <submittedName>
        <fullName evidence="2">Rubrerythrin</fullName>
    </submittedName>
</protein>